<reference evidence="2" key="1">
    <citation type="journal article" date="2004" name="FEMS Microbiol. Lett.">
        <title>Annotation of the pRhico plasmid of Azospirillum brasilense reveals its role in determining the outer surface composition.</title>
        <authorList>
            <person name="Vanbleu E."/>
            <person name="Marchal K."/>
            <person name="Lambrecht M."/>
            <person name="Mathys J."/>
            <person name="Vanderleyden J."/>
        </authorList>
    </citation>
    <scope>NUCLEOTIDE SEQUENCE</scope>
    <source>
        <plasmid evidence="2">90 MDa</plasmid>
    </source>
</reference>
<dbReference type="RefSeq" id="WP_015989310.1">
    <property type="nucleotide sequence ID" value="NZ_CP032342.1"/>
</dbReference>
<sequence>MDRYLCALLSFGGSCVSALIYSATHNGLVGVAGVVFLLLCGAFLLPLED</sequence>
<keyword evidence="2" id="KW-0614">Plasmid</keyword>
<dbReference type="EMBL" id="JAWXYC010000001">
    <property type="protein sequence ID" value="MDX5949695.1"/>
    <property type="molecule type" value="Genomic_DNA"/>
</dbReference>
<dbReference type="GeneID" id="56453685"/>
<reference evidence="3 4" key="2">
    <citation type="submission" date="2023-11" db="EMBL/GenBank/DDBJ databases">
        <title>MicrobeMod: A computational toolkit for identifying prokaryotic methylation and restriction-modification with nanopore sequencing.</title>
        <authorList>
            <person name="Crits-Christoph A."/>
            <person name="Kang S.C."/>
            <person name="Lee H."/>
            <person name="Ostrov N."/>
        </authorList>
    </citation>
    <scope>NUCLEOTIDE SEQUENCE [LARGE SCALE GENOMIC DNA]</scope>
    <source>
        <strain evidence="3 4">ATCC 29145</strain>
    </source>
</reference>
<keyword evidence="1" id="KW-0472">Membrane</keyword>
<keyword evidence="1" id="KW-1133">Transmembrane helix</keyword>
<dbReference type="AlphaFoldDB" id="Q6QW42"/>
<keyword evidence="1" id="KW-0812">Transmembrane</keyword>
<organism evidence="2">
    <name type="scientific">Azospirillum brasilense</name>
    <dbReference type="NCBI Taxonomy" id="192"/>
    <lineage>
        <taxon>Bacteria</taxon>
        <taxon>Pseudomonadati</taxon>
        <taxon>Pseudomonadota</taxon>
        <taxon>Alphaproteobacteria</taxon>
        <taxon>Rhodospirillales</taxon>
        <taxon>Azospirillaceae</taxon>
        <taxon>Azospirillum</taxon>
    </lineage>
</organism>
<evidence type="ECO:0000313" key="4">
    <source>
        <dbReference type="Proteomes" id="UP001277471"/>
    </source>
</evidence>
<dbReference type="PROSITE" id="PS51257">
    <property type="entry name" value="PROKAR_LIPOPROTEIN"/>
    <property type="match status" value="1"/>
</dbReference>
<name>Q6QW42_AZOBR</name>
<gene>
    <name evidence="2" type="ORF">pRhico090</name>
    <name evidence="3" type="ORF">SIM66_00535</name>
</gene>
<dbReference type="Proteomes" id="UP001277471">
    <property type="component" value="Unassembled WGS sequence"/>
</dbReference>
<keyword evidence="4" id="KW-1185">Reference proteome</keyword>
<evidence type="ECO:0000313" key="2">
    <source>
        <dbReference type="EMBL" id="AAS83078.1"/>
    </source>
</evidence>
<feature type="transmembrane region" description="Helical" evidence="1">
    <location>
        <begin position="28"/>
        <end position="47"/>
    </location>
</feature>
<proteinExistence type="predicted"/>
<geneLocation type="plasmid" evidence="2">
    <name>90 MDa</name>
</geneLocation>
<protein>
    <submittedName>
        <fullName evidence="2">Uncharacterized protein</fullName>
    </submittedName>
</protein>
<evidence type="ECO:0000313" key="3">
    <source>
        <dbReference type="EMBL" id="MDX5949695.1"/>
    </source>
</evidence>
<evidence type="ECO:0000256" key="1">
    <source>
        <dbReference type="SAM" id="Phobius"/>
    </source>
</evidence>
<accession>Q6QW42</accession>
<dbReference type="EMBL" id="AY523974">
    <property type="protein sequence ID" value="AAS83078.1"/>
    <property type="molecule type" value="Genomic_DNA"/>
</dbReference>